<proteinExistence type="predicted"/>
<sequence>MLDTVRDGDDIHHSPTRVVSVTPTLPTTTTTITAVLTPEPTDNTDKAAPAVAEAADTHLTFPYSPVSSVSLDDIEMEPPMSGAPDMQSPPRHHYKSRSLNALFNKEHNDSPTRPMIEKLALRSDPAVETRAETSPMTATAGERPPVATDVAANGSPSGGKPIDYSLGNDISNKMSAAAADMSLLSSRYNPAIDYQAIGDKSHELLDYNSIVIGALFGDTTTPDYQQTPDNHRSLPMPTPAPGAANWLSTSTPFNAQQPLSYPSGPPPAPRPPSLPLSSATHLTGAQLPHQMPPISQSHMMSTTHPSLSSHLPFSQSMPHVMNRSANGGELQTTSNIICDVMLSPSQDSSLSNMAANNHQNHRNMDKMPAMPANTQSYHTMSATSVITMNSNMQSMGPQRPSMPPNDQSVADASNWPLLSQTNNQQQYQLQHRPPPPGPPSVANSRMSAPVMPYGNAQQYNRFGPMPRSPVTSTTTRPTMHTLMPSPMRPTMSQMTSRSSTMPSMMSGSHMSLSQSQSHPYRPMVPMVSYQPPVDTMRRSSQMMPNASHSGLMPQSTLSSASAPRFPAQGIRTNMSDIRHMQYNSRPDASIIQHTHTSRPPPPQVPDMRQQRSGHPTTMSPMGANMSSHSSQLRYHHMSGHSTSQHRRLIDSPTTLQQQSMSQPSLPPMSTMSGHSQHKSSPLYERPRIPYG</sequence>
<feature type="region of interest" description="Disordered" evidence="1">
    <location>
        <begin position="393"/>
        <end position="412"/>
    </location>
</feature>
<dbReference type="Proteomes" id="UP000759131">
    <property type="component" value="Unassembled WGS sequence"/>
</dbReference>
<dbReference type="EMBL" id="OC878194">
    <property type="protein sequence ID" value="CAD7640458.1"/>
    <property type="molecule type" value="Genomic_DNA"/>
</dbReference>
<feature type="non-terminal residue" evidence="2">
    <location>
        <position position="1"/>
    </location>
</feature>
<dbReference type="EMBL" id="CAJPIZ010023619">
    <property type="protein sequence ID" value="CAG2118273.1"/>
    <property type="molecule type" value="Genomic_DNA"/>
</dbReference>
<feature type="compositionally biased region" description="Polar residues" evidence="1">
    <location>
        <begin position="610"/>
        <end position="632"/>
    </location>
</feature>
<feature type="region of interest" description="Disordered" evidence="1">
    <location>
        <begin position="422"/>
        <end position="448"/>
    </location>
</feature>
<feature type="region of interest" description="Disordered" evidence="1">
    <location>
        <begin position="460"/>
        <end position="518"/>
    </location>
</feature>
<evidence type="ECO:0000313" key="2">
    <source>
        <dbReference type="EMBL" id="CAD7640458.1"/>
    </source>
</evidence>
<protein>
    <submittedName>
        <fullName evidence="2">Uncharacterized protein</fullName>
    </submittedName>
</protein>
<feature type="region of interest" description="Disordered" evidence="1">
    <location>
        <begin position="123"/>
        <end position="160"/>
    </location>
</feature>
<dbReference type="AlphaFoldDB" id="A0A7R9LEY5"/>
<keyword evidence="3" id="KW-1185">Reference proteome</keyword>
<feature type="compositionally biased region" description="Polar residues" evidence="1">
    <location>
        <begin position="293"/>
        <end position="327"/>
    </location>
</feature>
<evidence type="ECO:0000313" key="3">
    <source>
        <dbReference type="Proteomes" id="UP000759131"/>
    </source>
</evidence>
<feature type="compositionally biased region" description="Polar residues" evidence="1">
    <location>
        <begin position="538"/>
        <end position="561"/>
    </location>
</feature>
<feature type="region of interest" description="Disordered" evidence="1">
    <location>
        <begin position="536"/>
        <end position="563"/>
    </location>
</feature>
<reference evidence="2" key="1">
    <citation type="submission" date="2020-11" db="EMBL/GenBank/DDBJ databases">
        <authorList>
            <person name="Tran Van P."/>
        </authorList>
    </citation>
    <scope>NUCLEOTIDE SEQUENCE</scope>
</reference>
<feature type="region of interest" description="Disordered" evidence="1">
    <location>
        <begin position="220"/>
        <end position="327"/>
    </location>
</feature>
<name>A0A7R9LEY5_9ACAR</name>
<feature type="compositionally biased region" description="Pro residues" evidence="1">
    <location>
        <begin position="263"/>
        <end position="274"/>
    </location>
</feature>
<feature type="region of interest" description="Disordered" evidence="1">
    <location>
        <begin position="591"/>
        <end position="691"/>
    </location>
</feature>
<gene>
    <name evidence="2" type="ORF">OSB1V03_LOCUS18225</name>
</gene>
<feature type="compositionally biased region" description="Basic residues" evidence="1">
    <location>
        <begin position="633"/>
        <end position="646"/>
    </location>
</feature>
<feature type="compositionally biased region" description="Low complexity" evidence="1">
    <location>
        <begin position="464"/>
        <end position="518"/>
    </location>
</feature>
<accession>A0A7R9LEY5</accession>
<organism evidence="2">
    <name type="scientific">Medioppia subpectinata</name>
    <dbReference type="NCBI Taxonomy" id="1979941"/>
    <lineage>
        <taxon>Eukaryota</taxon>
        <taxon>Metazoa</taxon>
        <taxon>Ecdysozoa</taxon>
        <taxon>Arthropoda</taxon>
        <taxon>Chelicerata</taxon>
        <taxon>Arachnida</taxon>
        <taxon>Acari</taxon>
        <taxon>Acariformes</taxon>
        <taxon>Sarcoptiformes</taxon>
        <taxon>Oribatida</taxon>
        <taxon>Brachypylina</taxon>
        <taxon>Oppioidea</taxon>
        <taxon>Oppiidae</taxon>
        <taxon>Medioppia</taxon>
    </lineage>
</organism>
<feature type="compositionally biased region" description="Polar residues" evidence="1">
    <location>
        <begin position="246"/>
        <end position="257"/>
    </location>
</feature>
<feature type="compositionally biased region" description="Low complexity" evidence="1">
    <location>
        <begin position="651"/>
        <end position="672"/>
    </location>
</feature>
<evidence type="ECO:0000256" key="1">
    <source>
        <dbReference type="SAM" id="MobiDB-lite"/>
    </source>
</evidence>